<evidence type="ECO:0000313" key="2">
    <source>
        <dbReference type="Proteomes" id="UP000008983"/>
    </source>
</evidence>
<dbReference type="RefSeq" id="XP_004030504.1">
    <property type="nucleotide sequence ID" value="XM_004030456.1"/>
</dbReference>
<name>G0QZT0_ICHMU</name>
<gene>
    <name evidence="1" type="ORF">IMG5_159620</name>
</gene>
<dbReference type="EMBL" id="GL984168">
    <property type="protein sequence ID" value="EGR29268.1"/>
    <property type="molecule type" value="Genomic_DNA"/>
</dbReference>
<dbReference type="AlphaFoldDB" id="G0QZT0"/>
<evidence type="ECO:0000313" key="1">
    <source>
        <dbReference type="EMBL" id="EGR29268.1"/>
    </source>
</evidence>
<proteinExistence type="predicted"/>
<accession>G0QZT0</accession>
<reference evidence="1 2" key="1">
    <citation type="submission" date="2011-07" db="EMBL/GenBank/DDBJ databases">
        <authorList>
            <person name="Coyne R."/>
            <person name="Brami D."/>
            <person name="Johnson J."/>
            <person name="Hostetler J."/>
            <person name="Hannick L."/>
            <person name="Clark T."/>
            <person name="Cassidy-Hanley D."/>
            <person name="Inman J."/>
        </authorList>
    </citation>
    <scope>NUCLEOTIDE SEQUENCE [LARGE SCALE GENOMIC DNA]</scope>
    <source>
        <strain evidence="1 2">G5</strain>
    </source>
</reference>
<dbReference type="Proteomes" id="UP000008983">
    <property type="component" value="Unassembled WGS sequence"/>
</dbReference>
<protein>
    <submittedName>
        <fullName evidence="1">Uncharacterized protein</fullName>
    </submittedName>
</protein>
<organism evidence="1 2">
    <name type="scientific">Ichthyophthirius multifiliis</name>
    <name type="common">White spot disease agent</name>
    <name type="synonym">Ich</name>
    <dbReference type="NCBI Taxonomy" id="5932"/>
    <lineage>
        <taxon>Eukaryota</taxon>
        <taxon>Sar</taxon>
        <taxon>Alveolata</taxon>
        <taxon>Ciliophora</taxon>
        <taxon>Intramacronucleata</taxon>
        <taxon>Oligohymenophorea</taxon>
        <taxon>Hymenostomatida</taxon>
        <taxon>Ophryoglenina</taxon>
        <taxon>Ichthyophthirius</taxon>
    </lineage>
</organism>
<dbReference type="GeneID" id="14905374"/>
<dbReference type="InParanoid" id="G0QZT0"/>
<sequence>MKNFQDAYFKFFRNYKIGQKKKYYKIQKKQEKIISFKVKIINQLIKFQRIVKKKFPNKNNNKKSKFKNTRINSSTNLKEIMKHSQNIKIIESHIIKLFNYCI</sequence>
<keyword evidence="2" id="KW-1185">Reference proteome</keyword>